<reference evidence="9 10" key="1">
    <citation type="submission" date="2018-12" db="EMBL/GenBank/DDBJ databases">
        <authorList>
            <consortium name="Pathogen Informatics"/>
        </authorList>
    </citation>
    <scope>NUCLEOTIDE SEQUENCE [LARGE SCALE GENOMIC DNA]</scope>
    <source>
        <strain evidence="9 10">NCTC10036</strain>
    </source>
</reference>
<feature type="transmembrane region" description="Helical" evidence="6">
    <location>
        <begin position="37"/>
        <end position="58"/>
    </location>
</feature>
<reference evidence="8 11" key="2">
    <citation type="submission" date="2020-11" db="EMBL/GenBank/DDBJ databases">
        <title>Enhanced detection system for hospital associated transmission using whole genome sequencing surveillance.</title>
        <authorList>
            <person name="Harrison L.H."/>
            <person name="Van Tyne D."/>
            <person name="Marsh J.W."/>
            <person name="Griffith M.P."/>
            <person name="Snyder D.J."/>
            <person name="Cooper V.S."/>
            <person name="Mustapha M."/>
        </authorList>
    </citation>
    <scope>NUCLEOTIDE SEQUENCE [LARGE SCALE GENOMIC DNA]</scope>
    <source>
        <strain evidence="8 11">SER00230</strain>
    </source>
</reference>
<evidence type="ECO:0000256" key="4">
    <source>
        <dbReference type="ARBA" id="ARBA00022989"/>
    </source>
</evidence>
<feature type="transmembrane region" description="Helical" evidence="6">
    <location>
        <begin position="234"/>
        <end position="251"/>
    </location>
</feature>
<evidence type="ECO:0000256" key="3">
    <source>
        <dbReference type="ARBA" id="ARBA00022692"/>
    </source>
</evidence>
<feature type="transmembrane region" description="Helical" evidence="6">
    <location>
        <begin position="181"/>
        <end position="199"/>
    </location>
</feature>
<proteinExistence type="predicted"/>
<dbReference type="Proteomes" id="UP000281904">
    <property type="component" value="Chromosome"/>
</dbReference>
<keyword evidence="3 6" id="KW-0812">Transmembrane</keyword>
<evidence type="ECO:0000256" key="1">
    <source>
        <dbReference type="ARBA" id="ARBA00004651"/>
    </source>
</evidence>
<feature type="transmembrane region" description="Helical" evidence="6">
    <location>
        <begin position="6"/>
        <end position="25"/>
    </location>
</feature>
<evidence type="ECO:0000259" key="7">
    <source>
        <dbReference type="Pfam" id="PF05231"/>
    </source>
</evidence>
<evidence type="ECO:0000313" key="11">
    <source>
        <dbReference type="Proteomes" id="UP000624159"/>
    </source>
</evidence>
<evidence type="ECO:0000256" key="6">
    <source>
        <dbReference type="SAM" id="Phobius"/>
    </source>
</evidence>
<evidence type="ECO:0000313" key="8">
    <source>
        <dbReference type="EMBL" id="MBH1929738.1"/>
    </source>
</evidence>
<feature type="transmembrane region" description="Helical" evidence="6">
    <location>
        <begin position="84"/>
        <end position="102"/>
    </location>
</feature>
<feature type="transmembrane region" description="Helical" evidence="6">
    <location>
        <begin position="267"/>
        <end position="287"/>
    </location>
</feature>
<dbReference type="Proteomes" id="UP000624159">
    <property type="component" value="Unassembled WGS sequence"/>
</dbReference>
<dbReference type="EMBL" id="LR134493">
    <property type="protein sequence ID" value="VEI68609.1"/>
    <property type="molecule type" value="Genomic_DNA"/>
</dbReference>
<organism evidence="9 10">
    <name type="scientific">Serratia rubidaea</name>
    <name type="common">Serratia marinorubra</name>
    <dbReference type="NCBI Taxonomy" id="61652"/>
    <lineage>
        <taxon>Bacteria</taxon>
        <taxon>Pseudomonadati</taxon>
        <taxon>Pseudomonadota</taxon>
        <taxon>Gammaproteobacteria</taxon>
        <taxon>Enterobacterales</taxon>
        <taxon>Yersiniaceae</taxon>
        <taxon>Serratia</taxon>
    </lineage>
</organism>
<feature type="domain" description="MASE1" evidence="7">
    <location>
        <begin position="8"/>
        <end position="287"/>
    </location>
</feature>
<comment type="subcellular location">
    <subcellularLocation>
        <location evidence="1">Cell membrane</location>
        <topology evidence="1">Multi-pass membrane protein</topology>
    </subcellularLocation>
</comment>
<sequence length="425" mass="46852">MSYLSGRLLLALLFWCALYFLTGYLSLYMDAPVTRVAFVWLPAGVAVSAFLIFGRAYWPPLFLALFLTRVLLDVTLRHTLETSLALSVISLTNALAVAWCVRRFAAGRDRLRSVGVWLLATLGTSVISGVLGGGWLALRHEIDFVQTVWIWWASNVVGTILLTTILMGLRWRSAPLSARQLLSGGVLWLLLCLSAWYVFHQPAGGPRGVALQFALACLPVALMIAIPVVSGNRFGALSFLCFSIIVIYYSWQRYGPFFIPGLRDGESLLLAQCYLSATALLLTFVYVQKREAEKHAAQAAEERVAGPGQGKAAYHLEPQSGRLTWDNTINTPLSRQLAAINNVEQLFALLSAEDRAAMQQRWQRVRQQGASDDLFRFHLALPPGNRLAVSESRLLGLRGPAGVVIVGYWSEEPHSKISVHSPQGA</sequence>
<keyword evidence="2" id="KW-1003">Cell membrane</keyword>
<dbReference type="EMBL" id="JADULK010000003">
    <property type="protein sequence ID" value="MBH1929738.1"/>
    <property type="molecule type" value="Genomic_DNA"/>
</dbReference>
<evidence type="ECO:0000313" key="10">
    <source>
        <dbReference type="Proteomes" id="UP000281904"/>
    </source>
</evidence>
<feature type="transmembrane region" description="Helical" evidence="6">
    <location>
        <begin position="149"/>
        <end position="169"/>
    </location>
</feature>
<feature type="transmembrane region" description="Helical" evidence="6">
    <location>
        <begin position="114"/>
        <end position="137"/>
    </location>
</feature>
<evidence type="ECO:0000256" key="5">
    <source>
        <dbReference type="ARBA" id="ARBA00023136"/>
    </source>
</evidence>
<feature type="transmembrane region" description="Helical" evidence="6">
    <location>
        <begin position="211"/>
        <end position="229"/>
    </location>
</feature>
<name>A0A3S4YUD7_SERRU</name>
<protein>
    <submittedName>
        <fullName evidence="8">MASE1 domain-containing protein</fullName>
    </submittedName>
    <submittedName>
        <fullName evidence="9">Putative diguanylate cyclase</fullName>
    </submittedName>
</protein>
<dbReference type="AlphaFoldDB" id="A0A3S4YUD7"/>
<keyword evidence="11" id="KW-1185">Reference proteome</keyword>
<accession>A0A3S4YUD7</accession>
<dbReference type="InterPro" id="IPR007895">
    <property type="entry name" value="MASE1"/>
</dbReference>
<evidence type="ECO:0000313" key="9">
    <source>
        <dbReference type="EMBL" id="VEI68609.1"/>
    </source>
</evidence>
<dbReference type="Pfam" id="PF05231">
    <property type="entry name" value="MASE1"/>
    <property type="match status" value="1"/>
</dbReference>
<evidence type="ECO:0000256" key="2">
    <source>
        <dbReference type="ARBA" id="ARBA00022475"/>
    </source>
</evidence>
<dbReference type="GO" id="GO:0005886">
    <property type="term" value="C:plasma membrane"/>
    <property type="evidence" value="ECO:0007669"/>
    <property type="project" value="UniProtKB-SubCell"/>
</dbReference>
<keyword evidence="4 6" id="KW-1133">Transmembrane helix</keyword>
<dbReference type="RefSeq" id="WP_164722799.1">
    <property type="nucleotide sequence ID" value="NZ_JADULK010000003.1"/>
</dbReference>
<gene>
    <name evidence="8" type="ORF">I5U13_08710</name>
    <name evidence="9" type="ORF">NCTC10036_03370</name>
</gene>
<keyword evidence="5 6" id="KW-0472">Membrane</keyword>